<dbReference type="EnsemblPlants" id="OGLUM10G14590.2">
    <property type="protein sequence ID" value="OGLUM10G14590.2"/>
    <property type="gene ID" value="OGLUM10G14590"/>
</dbReference>
<dbReference type="GO" id="GO:0003729">
    <property type="term" value="F:mRNA binding"/>
    <property type="evidence" value="ECO:0007669"/>
    <property type="project" value="TreeGrafter"/>
</dbReference>
<organism evidence="4">
    <name type="scientific">Oryza glumipatula</name>
    <dbReference type="NCBI Taxonomy" id="40148"/>
    <lineage>
        <taxon>Eukaryota</taxon>
        <taxon>Viridiplantae</taxon>
        <taxon>Streptophyta</taxon>
        <taxon>Embryophyta</taxon>
        <taxon>Tracheophyta</taxon>
        <taxon>Spermatophyta</taxon>
        <taxon>Magnoliopsida</taxon>
        <taxon>Liliopsida</taxon>
        <taxon>Poales</taxon>
        <taxon>Poaceae</taxon>
        <taxon>BOP clade</taxon>
        <taxon>Oryzoideae</taxon>
        <taxon>Oryzeae</taxon>
        <taxon>Oryzinae</taxon>
        <taxon>Oryza</taxon>
    </lineage>
</organism>
<dbReference type="AlphaFoldDB" id="A0A0E0BCC0"/>
<reference evidence="4" key="2">
    <citation type="submission" date="2018-05" db="EMBL/GenBank/DDBJ databases">
        <title>OgluRS3 (Oryza glumaepatula Reference Sequence Version 3).</title>
        <authorList>
            <person name="Zhang J."/>
            <person name="Kudrna D."/>
            <person name="Lee S."/>
            <person name="Talag J."/>
            <person name="Welchert J."/>
            <person name="Wing R.A."/>
        </authorList>
    </citation>
    <scope>NUCLEOTIDE SEQUENCE [LARGE SCALE GENOMIC DNA]</scope>
</reference>
<dbReference type="STRING" id="40148.A0A0E0BCC0"/>
<dbReference type="HOGENOM" id="CLU_143780_0_0_1"/>
<dbReference type="Proteomes" id="UP000026961">
    <property type="component" value="Chromosome 10"/>
</dbReference>
<protein>
    <recommendedName>
        <fullName evidence="6">Pentatricopeptide repeat-containing protein</fullName>
    </recommendedName>
</protein>
<keyword evidence="2" id="KW-0809">Transit peptide</keyword>
<keyword evidence="5" id="KW-1185">Reference proteome</keyword>
<proteinExistence type="predicted"/>
<dbReference type="InterPro" id="IPR011990">
    <property type="entry name" value="TPR-like_helical_dom_sf"/>
</dbReference>
<evidence type="ECO:0000256" key="2">
    <source>
        <dbReference type="ARBA" id="ARBA00022946"/>
    </source>
</evidence>
<dbReference type="NCBIfam" id="TIGR00756">
    <property type="entry name" value="PPR"/>
    <property type="match status" value="2"/>
</dbReference>
<dbReference type="Pfam" id="PF12854">
    <property type="entry name" value="PPR_1"/>
    <property type="match status" value="1"/>
</dbReference>
<evidence type="ECO:0000313" key="4">
    <source>
        <dbReference type="EnsemblPlants" id="OGLUM10G14590.2"/>
    </source>
</evidence>
<dbReference type="PANTHER" id="PTHR47932:SF63">
    <property type="entry name" value="OS08G0290000 PROTEIN"/>
    <property type="match status" value="1"/>
</dbReference>
<evidence type="ECO:0000256" key="1">
    <source>
        <dbReference type="ARBA" id="ARBA00022737"/>
    </source>
</evidence>
<accession>A0A0E0BCC0</accession>
<dbReference type="eggNOG" id="KOG4197">
    <property type="taxonomic scope" value="Eukaryota"/>
</dbReference>
<feature type="repeat" description="PPR" evidence="3">
    <location>
        <begin position="13"/>
        <end position="47"/>
    </location>
</feature>
<reference evidence="4" key="1">
    <citation type="submission" date="2015-04" db="UniProtKB">
        <authorList>
            <consortium name="EnsemblPlants"/>
        </authorList>
    </citation>
    <scope>IDENTIFICATION</scope>
</reference>
<evidence type="ECO:0000313" key="5">
    <source>
        <dbReference type="Proteomes" id="UP000026961"/>
    </source>
</evidence>
<dbReference type="PROSITE" id="PS51257">
    <property type="entry name" value="PROKAR_LIPOPROTEIN"/>
    <property type="match status" value="1"/>
</dbReference>
<dbReference type="PROSITE" id="PS51375">
    <property type="entry name" value="PPR"/>
    <property type="match status" value="2"/>
</dbReference>
<feature type="repeat" description="PPR" evidence="3">
    <location>
        <begin position="48"/>
        <end position="83"/>
    </location>
</feature>
<evidence type="ECO:0000256" key="3">
    <source>
        <dbReference type="PROSITE-ProRule" id="PRU00708"/>
    </source>
</evidence>
<evidence type="ECO:0008006" key="6">
    <source>
        <dbReference type="Google" id="ProtNLM"/>
    </source>
</evidence>
<keyword evidence="1" id="KW-0677">Repeat</keyword>
<dbReference type="InterPro" id="IPR002885">
    <property type="entry name" value="PPR_rpt"/>
</dbReference>
<dbReference type="PANTHER" id="PTHR47932">
    <property type="entry name" value="ATPASE EXPRESSION PROTEIN 3"/>
    <property type="match status" value="1"/>
</dbReference>
<sequence length="154" mass="16671">MARAGAGKVTPPTVHTYGILIGCCCRAGRLDLGFAALGNVVKKGFRVEAITINPLLKGLCADKRTNDAIDIVLCRMIELGCIPMGLCDENRSQEALELLHMIMADDGGGCRVCPVRPAKIRRPGSAAKALKYKLNRMSKNRTVLLVYISLSWLS</sequence>
<dbReference type="Gene3D" id="1.25.40.10">
    <property type="entry name" value="Tetratricopeptide repeat domain"/>
    <property type="match status" value="1"/>
</dbReference>
<name>A0A0E0BCC0_9ORYZ</name>
<dbReference type="Gramene" id="OGLUM10G14590.2">
    <property type="protein sequence ID" value="OGLUM10G14590.2"/>
    <property type="gene ID" value="OGLUM10G14590"/>
</dbReference>